<dbReference type="PRINTS" id="PR01494">
    <property type="entry name" value="KV9CHANNEL"/>
</dbReference>
<evidence type="ECO:0000256" key="14">
    <source>
        <dbReference type="SAM" id="Phobius"/>
    </source>
</evidence>
<dbReference type="PRINTS" id="PR01491">
    <property type="entry name" value="KVCHANNEL"/>
</dbReference>
<feature type="compositionally biased region" description="Acidic residues" evidence="13">
    <location>
        <begin position="155"/>
        <end position="182"/>
    </location>
</feature>
<feature type="compositionally biased region" description="Gly residues" evidence="13">
    <location>
        <begin position="592"/>
        <end position="606"/>
    </location>
</feature>
<dbReference type="GO" id="GO:0051260">
    <property type="term" value="P:protein homooligomerization"/>
    <property type="evidence" value="ECO:0007669"/>
    <property type="project" value="InterPro"/>
</dbReference>
<keyword evidence="4" id="KW-0633">Potassium transport</keyword>
<dbReference type="SUPFAM" id="SSF54695">
    <property type="entry name" value="POZ domain"/>
    <property type="match status" value="1"/>
</dbReference>
<accession>A0AAJ7XIL4</accession>
<dbReference type="RefSeq" id="XP_032836074.1">
    <property type="nucleotide sequence ID" value="XM_032980183.1"/>
</dbReference>
<dbReference type="InterPro" id="IPR003131">
    <property type="entry name" value="T1-type_BTB"/>
</dbReference>
<dbReference type="AlphaFoldDB" id="A0AAJ7XIL4"/>
<dbReference type="Gene3D" id="1.10.287.70">
    <property type="match status" value="1"/>
</dbReference>
<reference evidence="18" key="1">
    <citation type="submission" date="2025-08" db="UniProtKB">
        <authorList>
            <consortium name="RefSeq"/>
        </authorList>
    </citation>
    <scope>IDENTIFICATION</scope>
    <source>
        <tissue evidence="18">Sperm</tissue>
    </source>
</reference>
<dbReference type="GO" id="GO:0008076">
    <property type="term" value="C:voltage-gated potassium channel complex"/>
    <property type="evidence" value="ECO:0007669"/>
    <property type="project" value="InterPro"/>
</dbReference>
<dbReference type="PRINTS" id="PR00169">
    <property type="entry name" value="KCHANNEL"/>
</dbReference>
<evidence type="ECO:0000256" key="12">
    <source>
        <dbReference type="ARBA" id="ARBA00023303"/>
    </source>
</evidence>
<dbReference type="GO" id="GO:0001508">
    <property type="term" value="P:action potential"/>
    <property type="evidence" value="ECO:0007669"/>
    <property type="project" value="TreeGrafter"/>
</dbReference>
<feature type="region of interest" description="Disordered" evidence="13">
    <location>
        <begin position="587"/>
        <end position="621"/>
    </location>
</feature>
<dbReference type="GeneID" id="116957806"/>
<evidence type="ECO:0000313" key="17">
    <source>
        <dbReference type="Proteomes" id="UP001318040"/>
    </source>
</evidence>
<keyword evidence="17" id="KW-1185">Reference proteome</keyword>
<keyword evidence="3" id="KW-1003">Cell membrane</keyword>
<keyword evidence="9 14" id="KW-1133">Transmembrane helix</keyword>
<dbReference type="KEGG" id="pmrn:116957806"/>
<evidence type="ECO:0000256" key="13">
    <source>
        <dbReference type="SAM" id="MobiDB-lite"/>
    </source>
</evidence>
<dbReference type="InterPro" id="IPR028325">
    <property type="entry name" value="VG_K_chnl"/>
</dbReference>
<evidence type="ECO:0000256" key="11">
    <source>
        <dbReference type="ARBA" id="ARBA00023136"/>
    </source>
</evidence>
<dbReference type="FunFam" id="1.10.287.70:FF:000005">
    <property type="entry name" value="potassium voltage-gated channel subfamily G member 1"/>
    <property type="match status" value="1"/>
</dbReference>
<evidence type="ECO:0000256" key="4">
    <source>
        <dbReference type="ARBA" id="ARBA00022538"/>
    </source>
</evidence>
<feature type="domain" description="Potassium channel tetramerisation-type BTB" evidence="16">
    <location>
        <begin position="41"/>
        <end position="139"/>
    </location>
</feature>
<dbReference type="PANTHER" id="PTHR11537">
    <property type="entry name" value="VOLTAGE-GATED POTASSIUM CHANNEL"/>
    <property type="match status" value="1"/>
</dbReference>
<organism evidence="17 18">
    <name type="scientific">Petromyzon marinus</name>
    <name type="common">Sea lamprey</name>
    <dbReference type="NCBI Taxonomy" id="7757"/>
    <lineage>
        <taxon>Eukaryota</taxon>
        <taxon>Metazoa</taxon>
        <taxon>Chordata</taxon>
        <taxon>Craniata</taxon>
        <taxon>Vertebrata</taxon>
        <taxon>Cyclostomata</taxon>
        <taxon>Hyperoartia</taxon>
        <taxon>Petromyzontiformes</taxon>
        <taxon>Petromyzontidae</taxon>
        <taxon>Petromyzon</taxon>
    </lineage>
</organism>
<dbReference type="PANTHER" id="PTHR11537:SF254">
    <property type="entry name" value="POTASSIUM VOLTAGE-GATED CHANNEL PROTEIN SHAB"/>
    <property type="match status" value="1"/>
</dbReference>
<feature type="region of interest" description="Disordered" evidence="13">
    <location>
        <begin position="505"/>
        <end position="524"/>
    </location>
</feature>
<keyword evidence="7" id="KW-0851">Voltage-gated channel</keyword>
<dbReference type="InterPro" id="IPR003971">
    <property type="entry name" value="K_chnl_volt-dep_Kv5/Kv9"/>
</dbReference>
<keyword evidence="8" id="KW-0630">Potassium</keyword>
<keyword evidence="6" id="KW-0631">Potassium channel</keyword>
<evidence type="ECO:0000256" key="8">
    <source>
        <dbReference type="ARBA" id="ARBA00022958"/>
    </source>
</evidence>
<evidence type="ECO:0000256" key="7">
    <source>
        <dbReference type="ARBA" id="ARBA00022882"/>
    </source>
</evidence>
<evidence type="ECO:0000313" key="18">
    <source>
        <dbReference type="RefSeq" id="XP_032836074.1"/>
    </source>
</evidence>
<keyword evidence="11 14" id="KW-0472">Membrane</keyword>
<keyword evidence="10" id="KW-0406">Ion transport</keyword>
<dbReference type="InterPro" id="IPR027359">
    <property type="entry name" value="Volt_channel_dom_sf"/>
</dbReference>
<dbReference type="InterPro" id="IPR011333">
    <property type="entry name" value="SKP1/BTB/POZ_sf"/>
</dbReference>
<evidence type="ECO:0000256" key="3">
    <source>
        <dbReference type="ARBA" id="ARBA00022475"/>
    </source>
</evidence>
<feature type="region of interest" description="Disordered" evidence="13">
    <location>
        <begin position="153"/>
        <end position="209"/>
    </location>
</feature>
<feature type="transmembrane region" description="Helical" evidence="14">
    <location>
        <begin position="391"/>
        <end position="412"/>
    </location>
</feature>
<dbReference type="InterPro" id="IPR005821">
    <property type="entry name" value="Ion_trans_dom"/>
</dbReference>
<dbReference type="Gene3D" id="1.20.120.350">
    <property type="entry name" value="Voltage-gated potassium channels. Chain C"/>
    <property type="match status" value="1"/>
</dbReference>
<feature type="transmembrane region" description="Helical" evidence="14">
    <location>
        <begin position="451"/>
        <end position="476"/>
    </location>
</feature>
<keyword evidence="5 14" id="KW-0812">Transmembrane</keyword>
<evidence type="ECO:0000256" key="6">
    <source>
        <dbReference type="ARBA" id="ARBA00022826"/>
    </source>
</evidence>
<evidence type="ECO:0000259" key="16">
    <source>
        <dbReference type="Pfam" id="PF02214"/>
    </source>
</evidence>
<evidence type="ECO:0000256" key="5">
    <source>
        <dbReference type="ARBA" id="ARBA00022692"/>
    </source>
</evidence>
<dbReference type="Gene3D" id="3.30.710.10">
    <property type="entry name" value="Potassium Channel Kv1.1, Chain A"/>
    <property type="match status" value="1"/>
</dbReference>
<comment type="subcellular location">
    <subcellularLocation>
        <location evidence="1">Cell membrane</location>
        <topology evidence="1">Multi-pass membrane protein</topology>
    </subcellularLocation>
</comment>
<dbReference type="Proteomes" id="UP001318040">
    <property type="component" value="Chromosome 43"/>
</dbReference>
<dbReference type="GO" id="GO:0005251">
    <property type="term" value="F:delayed rectifier potassium channel activity"/>
    <property type="evidence" value="ECO:0007669"/>
    <property type="project" value="TreeGrafter"/>
</dbReference>
<protein>
    <submittedName>
        <fullName evidence="18">Potassium voltage-gated channel subfamily S member 3-like</fullName>
    </submittedName>
</protein>
<dbReference type="SUPFAM" id="SSF81324">
    <property type="entry name" value="Voltage-gated potassium channels"/>
    <property type="match status" value="1"/>
</dbReference>
<name>A0AAJ7XIL4_PETMA</name>
<dbReference type="Pfam" id="PF02214">
    <property type="entry name" value="BTB_2"/>
    <property type="match status" value="1"/>
</dbReference>
<dbReference type="InterPro" id="IPR003968">
    <property type="entry name" value="K_chnl_volt-dep_Kv"/>
</dbReference>
<evidence type="ECO:0000259" key="15">
    <source>
        <dbReference type="Pfam" id="PF00520"/>
    </source>
</evidence>
<proteinExistence type="predicted"/>
<feature type="domain" description="Ion transport" evidence="15">
    <location>
        <begin position="240"/>
        <end position="482"/>
    </location>
</feature>
<evidence type="ECO:0000256" key="1">
    <source>
        <dbReference type="ARBA" id="ARBA00004651"/>
    </source>
</evidence>
<gene>
    <name evidence="18" type="primary">LOC116957806</name>
</gene>
<evidence type="ECO:0000256" key="9">
    <source>
        <dbReference type="ARBA" id="ARBA00022989"/>
    </source>
</evidence>
<keyword evidence="12" id="KW-0407">Ion channel</keyword>
<keyword evidence="2" id="KW-0813">Transport</keyword>
<sequence>MGDAEPTPSPTAGVATATSIASIGSSGSAGSGGAASTAPLHVNVGGLRERVARGSARRFPHSRLGKLARCESHEQALRLCDDYCDAADEFYFDRNPAAFRGVLNLYRTGRLHLIEELCVFSFSQELEYWGVQDYYMGSCCSYKYHERKENCGDSGEFDEDDDDEEGFTHDDDDDGGSGDSDDGGSGGARGERAPPKGSPEEEMASVERDMEEFTRKCCGQRRRLLWLTLENPDFSAFARVIAAVSVLAVLTSVAAMCVNSMPEFQAAARRRGAAGATAAEELEEERGVLAQVERMCIAWFTAELVLRLAAAPRLGRFVREPLNVIDAVSVLPYYATEAVRALLSSGVRMRDVGRVTQSLRLLRVFRILKLARHSAGLRSLGETLAHSHSDIGVLLLFLATGILIFASLAYYLERDDGENMGTIPLCYWWATISMTTVGYGDAVPTTPAGKAVSVCCVLCGILIMSMPVTIIFNKFIKYYRRQKAREVTLRRRLARNALPRELFESHRDDDDDDDLDRDRDLGDGRTGKARRVVVGLVSASALGVGLGVGADPGLCVGPRESFASGSRGRRGRRRPCRAWAALAERLLPSSSGTGGGGRRQSGGTPGGTPASPAHGRGDLELRPLEAAVGLAQVRDIGPGRKVYQPVE</sequence>
<evidence type="ECO:0000256" key="10">
    <source>
        <dbReference type="ARBA" id="ARBA00023065"/>
    </source>
</evidence>
<evidence type="ECO:0000256" key="2">
    <source>
        <dbReference type="ARBA" id="ARBA00022448"/>
    </source>
</evidence>
<dbReference type="Pfam" id="PF00520">
    <property type="entry name" value="Ion_trans"/>
    <property type="match status" value="1"/>
</dbReference>